<gene>
    <name evidence="2" type="ORF">OEIGOIKO_00026</name>
</gene>
<feature type="binding site" evidence="1">
    <location>
        <position position="284"/>
    </location>
    <ligand>
        <name>Zn(2+)</name>
        <dbReference type="ChEBI" id="CHEBI:29105"/>
    </ligand>
</feature>
<name>A0A7U9PV89_9ACTN</name>
<dbReference type="AlphaFoldDB" id="A0A7U9PV89"/>
<feature type="binding site" evidence="1">
    <location>
        <position position="333"/>
    </location>
    <ligand>
        <name>Zn(2+)</name>
        <dbReference type="ChEBI" id="CHEBI:29105"/>
    </ligand>
</feature>
<keyword evidence="1" id="KW-0479">Metal-binding</keyword>
<feature type="binding site" evidence="1">
    <location>
        <position position="334"/>
    </location>
    <ligand>
        <name>Zn(2+)</name>
        <dbReference type="ChEBI" id="CHEBI:29105"/>
    </ligand>
</feature>
<evidence type="ECO:0000256" key="1">
    <source>
        <dbReference type="PIRSR" id="PIRSR607822-1"/>
    </source>
</evidence>
<dbReference type="GO" id="GO:0031179">
    <property type="term" value="P:peptide modification"/>
    <property type="evidence" value="ECO:0007669"/>
    <property type="project" value="InterPro"/>
</dbReference>
<reference evidence="2 3" key="1">
    <citation type="submission" date="2018-11" db="EMBL/GenBank/DDBJ databases">
        <title>Whole genome sequence of Streptomyces chrestomyceticus NBRC 13444(T).</title>
        <authorList>
            <person name="Komaki H."/>
            <person name="Tamura T."/>
        </authorList>
    </citation>
    <scope>NUCLEOTIDE SEQUENCE [LARGE SCALE GENOMIC DNA]</scope>
    <source>
        <strain evidence="2 3">NBRC 13444</strain>
    </source>
</reference>
<proteinExistence type="predicted"/>
<evidence type="ECO:0008006" key="4">
    <source>
        <dbReference type="Google" id="ProtNLM"/>
    </source>
</evidence>
<sequence length="423" mass="44613">MHPKPLLPYRLAARAHTVADLIRERLDSPASADAYAARAAGQSDVSFWHGASLSEGHAGLALLHLHAARTARSDEECEQSLDRAFSFVRAAFAATRKRALTHPGLFDGTAGLAFVLREASADEPRFLPSLAALDEQLCQQVLAMDLPHGPEAVADHHYDLIYGSAGLLTHLCAVRPPTPSAEQALLRCLRHLLWVGADRRWAVQGRLDTGSSHGAAGIAAALAKAWRYGHRLPRQRQVTDQLVRWLLAAGTGDGRQLQWPRYVALGPDADPDRAGAAETAPAWCHGTGGVAAGLLAVAGATGDQALETRACAALDGLLGRVAAGDVPRSPTVCHGRAGLVALAHEFATHGSAGAARAMPRLVTDLVAAADPGQPLVYRDHETTGHLVDNPGLLTGAAGIALTLRATATGAGHRPAWWRVLFPR</sequence>
<dbReference type="EMBL" id="BHZC01000001">
    <property type="protein sequence ID" value="GCD32315.1"/>
    <property type="molecule type" value="Genomic_DNA"/>
</dbReference>
<dbReference type="GO" id="GO:0046872">
    <property type="term" value="F:metal ion binding"/>
    <property type="evidence" value="ECO:0007669"/>
    <property type="project" value="UniProtKB-KW"/>
</dbReference>
<comment type="caution">
    <text evidence="2">The sequence shown here is derived from an EMBL/GenBank/DDBJ whole genome shotgun (WGS) entry which is preliminary data.</text>
</comment>
<dbReference type="Proteomes" id="UP000287830">
    <property type="component" value="Unassembled WGS sequence"/>
</dbReference>
<dbReference type="SMART" id="SM01260">
    <property type="entry name" value="LANC_like"/>
    <property type="match status" value="1"/>
</dbReference>
<evidence type="ECO:0000313" key="2">
    <source>
        <dbReference type="EMBL" id="GCD32315.1"/>
    </source>
</evidence>
<dbReference type="GeneID" id="95619149"/>
<dbReference type="PRINTS" id="PR01950">
    <property type="entry name" value="LANCSUPER"/>
</dbReference>
<dbReference type="OrthoDB" id="1882482at2"/>
<protein>
    <recommendedName>
        <fullName evidence="4">Lanthionine synthetase C family protein</fullName>
    </recommendedName>
</protein>
<dbReference type="InterPro" id="IPR007822">
    <property type="entry name" value="LANC-like"/>
</dbReference>
<dbReference type="Gene3D" id="1.50.10.20">
    <property type="match status" value="1"/>
</dbReference>
<accession>A0A7U9PV89</accession>
<dbReference type="SUPFAM" id="SSF158745">
    <property type="entry name" value="LanC-like"/>
    <property type="match status" value="1"/>
</dbReference>
<dbReference type="PRINTS" id="PR01955">
    <property type="entry name" value="LANCFRANKIA"/>
</dbReference>
<organism evidence="2 3">
    <name type="scientific">Streptomyces chrestomyceticus JCM 4735</name>
    <dbReference type="NCBI Taxonomy" id="1306181"/>
    <lineage>
        <taxon>Bacteria</taxon>
        <taxon>Bacillati</taxon>
        <taxon>Actinomycetota</taxon>
        <taxon>Actinomycetes</taxon>
        <taxon>Kitasatosporales</taxon>
        <taxon>Streptomycetaceae</taxon>
        <taxon>Streptomyces</taxon>
    </lineage>
</organism>
<dbReference type="RefSeq" id="WP_125042775.1">
    <property type="nucleotide sequence ID" value="NZ_BHZC01000001.1"/>
</dbReference>
<keyword evidence="1" id="KW-0862">Zinc</keyword>
<dbReference type="Pfam" id="PF05147">
    <property type="entry name" value="LANC_like"/>
    <property type="match status" value="1"/>
</dbReference>
<evidence type="ECO:0000313" key="3">
    <source>
        <dbReference type="Proteomes" id="UP000287830"/>
    </source>
</evidence>